<reference evidence="2" key="1">
    <citation type="journal article" date="2023" name="Front. Plant Sci.">
        <title>Chromosomal-level genome assembly of Melastoma candidum provides insights into trichome evolution.</title>
        <authorList>
            <person name="Zhong Y."/>
            <person name="Wu W."/>
            <person name="Sun C."/>
            <person name="Zou P."/>
            <person name="Liu Y."/>
            <person name="Dai S."/>
            <person name="Zhou R."/>
        </authorList>
    </citation>
    <scope>NUCLEOTIDE SEQUENCE [LARGE SCALE GENOMIC DNA]</scope>
</reference>
<accession>A0ACB9RAQ4</accession>
<dbReference type="Proteomes" id="UP001057402">
    <property type="component" value="Chromosome 4"/>
</dbReference>
<keyword evidence="2" id="KW-1185">Reference proteome</keyword>
<name>A0ACB9RAQ4_9MYRT</name>
<evidence type="ECO:0000313" key="2">
    <source>
        <dbReference type="Proteomes" id="UP001057402"/>
    </source>
</evidence>
<dbReference type="EMBL" id="CM042883">
    <property type="protein sequence ID" value="KAI4376201.1"/>
    <property type="molecule type" value="Genomic_DNA"/>
</dbReference>
<organism evidence="1 2">
    <name type="scientific">Melastoma candidum</name>
    <dbReference type="NCBI Taxonomy" id="119954"/>
    <lineage>
        <taxon>Eukaryota</taxon>
        <taxon>Viridiplantae</taxon>
        <taxon>Streptophyta</taxon>
        <taxon>Embryophyta</taxon>
        <taxon>Tracheophyta</taxon>
        <taxon>Spermatophyta</taxon>
        <taxon>Magnoliopsida</taxon>
        <taxon>eudicotyledons</taxon>
        <taxon>Gunneridae</taxon>
        <taxon>Pentapetalae</taxon>
        <taxon>rosids</taxon>
        <taxon>malvids</taxon>
        <taxon>Myrtales</taxon>
        <taxon>Melastomataceae</taxon>
        <taxon>Melastomatoideae</taxon>
        <taxon>Melastomateae</taxon>
        <taxon>Melastoma</taxon>
    </lineage>
</organism>
<comment type="caution">
    <text evidence="1">The sequence shown here is derived from an EMBL/GenBank/DDBJ whole genome shotgun (WGS) entry which is preliminary data.</text>
</comment>
<proteinExistence type="predicted"/>
<sequence length="426" mass="47136">MEEDEIEKLVTAYLKKRGFKDAELAFQEGLHRHPKTTSASAGAAAAGVASSPIPTPTSSSCRSPSASRSVPEQYQDGYGRLDSYKHELLCVLYPVFIHCFMDLIAQGRSFFNSFRDDHSMMHSGDLLKLEGVLSPSHLEEMEFAHYLRNTKATIKICQSFTMLGIINQWINFQVSPGQPTSLSDDVGDETIFTSDGATQINPKEIQWGGSLFFSCLKIHWRIVLRKGPFPLWKPIRVKEKLKRLNRAIIRSTEVEHSILEDLRNRVQLSSTALPSVSFYTFVNTHNGLNCSTISQDGSLVAGGFSDSSLKVWGMAKLGQQSAASQGENDMSNGEHAGPLGGRRSYSLYQGHSGPVHAVTFSPLGDFILSSSADSTVRLWSTKLNANLVCYKGHNYRVGCSGNVFRHVLSDSMDISMSMATLQRYVY</sequence>
<evidence type="ECO:0000313" key="1">
    <source>
        <dbReference type="EMBL" id="KAI4376201.1"/>
    </source>
</evidence>
<gene>
    <name evidence="1" type="ORF">MLD38_013989</name>
</gene>
<protein>
    <submittedName>
        <fullName evidence="1">Uncharacterized protein</fullName>
    </submittedName>
</protein>